<organism evidence="6 7">
    <name type="scientific">Zasmidium cellare</name>
    <name type="common">Wine cellar mold</name>
    <name type="synonym">Racodium cellare</name>
    <dbReference type="NCBI Taxonomy" id="395010"/>
    <lineage>
        <taxon>Eukaryota</taxon>
        <taxon>Fungi</taxon>
        <taxon>Dikarya</taxon>
        <taxon>Ascomycota</taxon>
        <taxon>Pezizomycotina</taxon>
        <taxon>Dothideomycetes</taxon>
        <taxon>Dothideomycetidae</taxon>
        <taxon>Mycosphaerellales</taxon>
        <taxon>Mycosphaerellaceae</taxon>
        <taxon>Zasmidium</taxon>
    </lineage>
</organism>
<evidence type="ECO:0000256" key="2">
    <source>
        <dbReference type="ARBA" id="ARBA00022448"/>
    </source>
</evidence>
<dbReference type="Proteomes" id="UP001305779">
    <property type="component" value="Unassembled WGS sequence"/>
</dbReference>
<evidence type="ECO:0000259" key="5">
    <source>
        <dbReference type="Pfam" id="PF15469"/>
    </source>
</evidence>
<dbReference type="InterPro" id="IPR039481">
    <property type="entry name" value="EXOC2/Sec5_N_dom"/>
</dbReference>
<keyword evidence="2" id="KW-0813">Transport</keyword>
<feature type="compositionally biased region" description="Pro residues" evidence="4">
    <location>
        <begin position="1165"/>
        <end position="1174"/>
    </location>
</feature>
<comment type="caution">
    <text evidence="6">The sequence shown here is derived from an EMBL/GenBank/DDBJ whole genome shotgun (WGS) entry which is preliminary data.</text>
</comment>
<accession>A0ABR0EWR2</accession>
<keyword evidence="3" id="KW-0268">Exocytosis</keyword>
<feature type="region of interest" description="Disordered" evidence="4">
    <location>
        <begin position="1157"/>
        <end position="1241"/>
    </location>
</feature>
<reference evidence="6 7" key="1">
    <citation type="journal article" date="2023" name="G3 (Bethesda)">
        <title>A chromosome-level genome assembly of Zasmidium syzygii isolated from banana leaves.</title>
        <authorList>
            <person name="van Westerhoven A.C."/>
            <person name="Mehrabi R."/>
            <person name="Talebi R."/>
            <person name="Steentjes M.B.F."/>
            <person name="Corcolon B."/>
            <person name="Chong P.A."/>
            <person name="Kema G.H.J."/>
            <person name="Seidl M.F."/>
        </authorList>
    </citation>
    <scope>NUCLEOTIDE SEQUENCE [LARGE SCALE GENOMIC DNA]</scope>
    <source>
        <strain evidence="6 7">P124</strain>
    </source>
</reference>
<feature type="compositionally biased region" description="Basic and acidic residues" evidence="4">
    <location>
        <begin position="1"/>
        <end position="13"/>
    </location>
</feature>
<feature type="region of interest" description="Disordered" evidence="4">
    <location>
        <begin position="1"/>
        <end position="86"/>
    </location>
</feature>
<evidence type="ECO:0000256" key="3">
    <source>
        <dbReference type="ARBA" id="ARBA00022483"/>
    </source>
</evidence>
<keyword evidence="7" id="KW-1185">Reference proteome</keyword>
<feature type="region of interest" description="Disordered" evidence="4">
    <location>
        <begin position="1040"/>
        <end position="1093"/>
    </location>
</feature>
<evidence type="ECO:0000256" key="1">
    <source>
        <dbReference type="ARBA" id="ARBA00010578"/>
    </source>
</evidence>
<feature type="compositionally biased region" description="Polar residues" evidence="4">
    <location>
        <begin position="1067"/>
        <end position="1086"/>
    </location>
</feature>
<protein>
    <recommendedName>
        <fullName evidence="5">Exocyst complex component EXOC2/Sec5 N-terminal domain-containing protein</fullName>
    </recommendedName>
</protein>
<feature type="region of interest" description="Disordered" evidence="4">
    <location>
        <begin position="188"/>
        <end position="247"/>
    </location>
</feature>
<feature type="compositionally biased region" description="Polar residues" evidence="4">
    <location>
        <begin position="1333"/>
        <end position="1343"/>
    </location>
</feature>
<feature type="region of interest" description="Disordered" evidence="4">
    <location>
        <begin position="1367"/>
        <end position="1476"/>
    </location>
</feature>
<dbReference type="EMBL" id="JAXOVC010000002">
    <property type="protein sequence ID" value="KAK4506072.1"/>
    <property type="molecule type" value="Genomic_DNA"/>
</dbReference>
<feature type="compositionally biased region" description="Acidic residues" evidence="4">
    <location>
        <begin position="30"/>
        <end position="39"/>
    </location>
</feature>
<feature type="compositionally biased region" description="Polar residues" evidence="4">
    <location>
        <begin position="196"/>
        <end position="206"/>
    </location>
</feature>
<comment type="similarity">
    <text evidence="1">Belongs to the SEC5 family.</text>
</comment>
<evidence type="ECO:0000313" key="6">
    <source>
        <dbReference type="EMBL" id="KAK4506072.1"/>
    </source>
</evidence>
<feature type="region of interest" description="Disordered" evidence="4">
    <location>
        <begin position="1295"/>
        <end position="1346"/>
    </location>
</feature>
<evidence type="ECO:0000256" key="4">
    <source>
        <dbReference type="SAM" id="MobiDB-lite"/>
    </source>
</evidence>
<feature type="compositionally biased region" description="Polar residues" evidence="4">
    <location>
        <begin position="1395"/>
        <end position="1417"/>
    </location>
</feature>
<gene>
    <name evidence="6" type="ORF">PRZ48_004037</name>
</gene>
<feature type="compositionally biased region" description="Polar residues" evidence="4">
    <location>
        <begin position="213"/>
        <end position="236"/>
    </location>
</feature>
<feature type="domain" description="Exocyst complex component EXOC2/Sec5 N-terminal" evidence="5">
    <location>
        <begin position="90"/>
        <end position="1035"/>
    </location>
</feature>
<feature type="compositionally biased region" description="Polar residues" evidence="4">
    <location>
        <begin position="1367"/>
        <end position="1379"/>
    </location>
</feature>
<dbReference type="PANTHER" id="PTHR13043:SF1">
    <property type="entry name" value="EXOCYST COMPLEX COMPONENT 2"/>
    <property type="match status" value="1"/>
</dbReference>
<dbReference type="PANTHER" id="PTHR13043">
    <property type="entry name" value="EXOCYST COMPLEX COMPONENT SEC5"/>
    <property type="match status" value="1"/>
</dbReference>
<sequence>MPVTTDQERELLNKYKLTTLYPTEWPHEDESSDDEEELEQQIAAGVGHARNRSNTSNRLQKIDRHASLKSSTSSGKHAQKDAGVQKDEADALGMAPSVAAELKKRGLPIEDNLALRNKFMLSSTSFSPAMYLSQVHQNATTEDLLRGLDFLSRSIEQKSASLKVLVEGNFDRFVKAKATIDTVYHEMRNRGAEPSRMSQVPQSAASSMRPHSRQTSKNQSHFRNTSGPWGSQSKAGFQTERSRNALTKESEYGVQGIRIPLQEVAIKAEEVWGPELGGREKEEALKAVQTALDQYREMFTLPGAVFEATKKSDYDGVVDAYKKAKSYADKARKIASIAKENNMELGDADAQQIVVTARMWHDVNSQVETFKQEVWRRLRNSHGRKPAAVADETDKELHMELLATLLQLGVDENPIWIWINSHYLWLREKIARTFERSRIEIEIMRRRLASNNRVDSKAFSKHLRSAFTAAGTIRLGGDSGRDLDSAVILAFWDKVQSCLSALLSPKNGLLADVVEWYTTAQDFVENKAQKAFPTGVFASGFTHLSLDQEHIDGIRKATIDLVTLLRESIASFFQDTPVEDLSDLYSPIPPTPITPDAKSPLTPGASRRAFTFDLSNAPPPSPRRGDSWEKFAFWPPNSNSLSGAHYLARLIALVGSGMGELAALSVVKQSQEPEKLKNVITNVRERLITAICSSWSADSEKCKLLESWTRSPERRDLTLMPAFFEAWEEKVMSNVQKIAYITDAATGKSGAGAVNIIVPPSAKLLQVVRGCFTTSLYKSLNGMVENAENPKGDTNAVGEEIDPDGVTIAKKRELDGEDSYGTEPVDASNRNVRMLLTLSNLNHLRSEVIPQLISHFEAAFSVKLTEESKTIRDVLSQIDARLFQSYVKPKVETLDAIITKGITAKDWEPSTPRPTDARPYVYEVLLQLVLVHAEVTGTTASTLTGQILSFHLEQCSMALIEAFKKRQHYSLPALMQATLDVEFMAQTLNNYTTDRASEVQSQIYLALDERTDNDARAKLQGELPAMRGILKKLREEPFTSVDGEVGPFTATESTEEDVVTQPAGGEQRSSTDSSRTIRQHTFNNGESTRRASLDQASIETVRRLVVENPHVSIASILDELRSHENEEEDSVSLRERTWLEKVRERLLRDGIAFQHDLSAHDAPPLRTPPLPPAQPNDIPNDHIAGTTTTPSRILRPKASIILNDPGYISPDQARQPTQHPPDPVSRWSSSEDDSEESQTWRQRLSQTMKNLGKRKDSTQKFLRRSSAGLEKVLGGGGNGKRGSWRVSFGKGEGKRTISWGGLGRRQSRGVEASPTAMDGQRDSGSATIVPFSLSPSSPNTRGAESSMLMLPYPHNLQDIAARLPSSRPSLPALQTANLDGTTPPTPASGPSSPPQTQDLSPAQPTASPTGNNGSSNAEAEEYLRRRAQAAAGFRSEEGGILSPKEGSSPVLDGDELDEELGRTERVRRKRRGVVWE</sequence>
<evidence type="ECO:0000313" key="7">
    <source>
        <dbReference type="Proteomes" id="UP001305779"/>
    </source>
</evidence>
<dbReference type="Pfam" id="PF15469">
    <property type="entry name" value="Sec5"/>
    <property type="match status" value="1"/>
</dbReference>
<feature type="compositionally biased region" description="Basic residues" evidence="4">
    <location>
        <begin position="1465"/>
        <end position="1476"/>
    </location>
</feature>
<name>A0ABR0EWR2_ZASCE</name>
<dbReference type="InterPro" id="IPR029175">
    <property type="entry name" value="EXOC2/Sec5"/>
</dbReference>
<proteinExistence type="inferred from homology"/>
<feature type="compositionally biased region" description="Pro residues" evidence="4">
    <location>
        <begin position="1383"/>
        <end position="1393"/>
    </location>
</feature>